<accession>X1EM67</accession>
<proteinExistence type="predicted"/>
<comment type="caution">
    <text evidence="1">The sequence shown here is derived from an EMBL/GenBank/DDBJ whole genome shotgun (WGS) entry which is preliminary data.</text>
</comment>
<feature type="non-terminal residue" evidence="1">
    <location>
        <position position="1"/>
    </location>
</feature>
<dbReference type="EMBL" id="BART01031012">
    <property type="protein sequence ID" value="GAH09753.1"/>
    <property type="molecule type" value="Genomic_DNA"/>
</dbReference>
<evidence type="ECO:0000313" key="1">
    <source>
        <dbReference type="EMBL" id="GAH09753.1"/>
    </source>
</evidence>
<dbReference type="AlphaFoldDB" id="X1EM67"/>
<reference evidence="1" key="1">
    <citation type="journal article" date="2014" name="Front. Microbiol.">
        <title>High frequency of phylogenetically diverse reductive dehalogenase-homologous genes in deep subseafloor sedimentary metagenomes.</title>
        <authorList>
            <person name="Kawai M."/>
            <person name="Futagami T."/>
            <person name="Toyoda A."/>
            <person name="Takaki Y."/>
            <person name="Nishi S."/>
            <person name="Hori S."/>
            <person name="Arai W."/>
            <person name="Tsubouchi T."/>
            <person name="Morono Y."/>
            <person name="Uchiyama I."/>
            <person name="Ito T."/>
            <person name="Fujiyama A."/>
            <person name="Inagaki F."/>
            <person name="Takami H."/>
        </authorList>
    </citation>
    <scope>NUCLEOTIDE SEQUENCE</scope>
    <source>
        <strain evidence="1">Expedition CK06-06</strain>
    </source>
</reference>
<protein>
    <submittedName>
        <fullName evidence="1">Uncharacterized protein</fullName>
    </submittedName>
</protein>
<sequence length="54" mass="5981">AFLSFKIASFSNEKPEIPGIFISFYLDKYSSISNTIAPNLRLPTTINDPIFPSG</sequence>
<gene>
    <name evidence="1" type="ORF">S01H4_53978</name>
</gene>
<organism evidence="1">
    <name type="scientific">marine sediment metagenome</name>
    <dbReference type="NCBI Taxonomy" id="412755"/>
    <lineage>
        <taxon>unclassified sequences</taxon>
        <taxon>metagenomes</taxon>
        <taxon>ecological metagenomes</taxon>
    </lineage>
</organism>
<name>X1EM67_9ZZZZ</name>